<sequence>MGNFRSASFRSVRSGFVQHPRLESFVRSFALVLQSHSEEAAWICCSCAASVKSDEVMPSSADCVGGDAKRRRDNRAAGDSGLSVMSRAAFLPQQEALTPSPSASPPVCGGSGDVCGRLAAIHSLIEQVASEVSAVEPLIMTSEGDGRLSSVVMGNQAPVIGQEWSFVKSKIPTLSAMSSAIQTIAHHISPAPPPPPCQPDTTQQPGPPHPTTATTPPTATAADGDNGVDVTANDVWRGNINPMLSVCEAVCSARPTSKTHGTQLINEAFMLKRINGSLDSNHLTGVVDVRRSLFDYYSKSAFVLERGGELWQEMTDFIHLARNYKLIKALPLRLSAEWMADHLPTASAFDELPLALAVYKTFGHLLSYRGTSLALEQVEEEMEEQEDGEDMEDSDEEEQEDDNAMGDVDEQDEGDNDAAVQQQQEGAAGDGAGGQQGGDGGGGVARRRYTIGNVPFTTVPFTDLPPNHRYRSTYKDSDPVVRSGHYVYPTFTAFLKWMLLVRWYGQEGVGEELVTDAYVGRGDTRYRSLLTAPTIEGYKTIDCIDEHPFAPGDDGRRRLIILKGTAAADTIAAYLWLADGRIGLRTTEAPTEGNKDMERYPIAVSAARRLLDKYGLERTVLR</sequence>
<organism evidence="2 3">
    <name type="scientific">Vitrella brassicaformis (strain CCMP3155)</name>
    <dbReference type="NCBI Taxonomy" id="1169540"/>
    <lineage>
        <taxon>Eukaryota</taxon>
        <taxon>Sar</taxon>
        <taxon>Alveolata</taxon>
        <taxon>Colpodellida</taxon>
        <taxon>Vitrellaceae</taxon>
        <taxon>Vitrella</taxon>
    </lineage>
</organism>
<proteinExistence type="predicted"/>
<dbReference type="InParanoid" id="A0A0G4E9B7"/>
<feature type="region of interest" description="Disordered" evidence="1">
    <location>
        <begin position="377"/>
        <end position="447"/>
    </location>
</feature>
<feature type="compositionally biased region" description="Gly residues" evidence="1">
    <location>
        <begin position="428"/>
        <end position="444"/>
    </location>
</feature>
<evidence type="ECO:0000313" key="2">
    <source>
        <dbReference type="EMBL" id="CEL92186.1"/>
    </source>
</evidence>
<feature type="region of interest" description="Disordered" evidence="1">
    <location>
        <begin position="186"/>
        <end position="226"/>
    </location>
</feature>
<dbReference type="PhylomeDB" id="A0A0G4E9B7"/>
<keyword evidence="3" id="KW-1185">Reference proteome</keyword>
<evidence type="ECO:0000313" key="3">
    <source>
        <dbReference type="Proteomes" id="UP000041254"/>
    </source>
</evidence>
<feature type="compositionally biased region" description="Low complexity" evidence="1">
    <location>
        <begin position="211"/>
        <end position="222"/>
    </location>
</feature>
<reference evidence="2" key="1">
    <citation type="submission" date="2014-11" db="EMBL/GenBank/DDBJ databases">
        <authorList>
            <person name="Zhu J."/>
            <person name="Qi W."/>
            <person name="Song R."/>
        </authorList>
    </citation>
    <scope>NUCLEOTIDE SEQUENCE [LARGE SCALE GENOMIC DNA]</scope>
</reference>
<accession>A0A0G4E9B7</accession>
<name>A0A0G4E9B7_VITBC</name>
<evidence type="ECO:0000256" key="1">
    <source>
        <dbReference type="SAM" id="MobiDB-lite"/>
    </source>
</evidence>
<dbReference type="AlphaFoldDB" id="A0A0G4E9B7"/>
<feature type="compositionally biased region" description="Low complexity" evidence="1">
    <location>
        <begin position="417"/>
        <end position="427"/>
    </location>
</feature>
<dbReference type="EMBL" id="CDMY01000055">
    <property type="protein sequence ID" value="CEL92186.1"/>
    <property type="molecule type" value="Genomic_DNA"/>
</dbReference>
<protein>
    <submittedName>
        <fullName evidence="2">Uncharacterized protein</fullName>
    </submittedName>
</protein>
<dbReference type="VEuPathDB" id="CryptoDB:Vbra_10924"/>
<gene>
    <name evidence="2" type="ORF">Vbra_10924</name>
</gene>
<dbReference type="Proteomes" id="UP000041254">
    <property type="component" value="Unassembled WGS sequence"/>
</dbReference>
<feature type="compositionally biased region" description="Acidic residues" evidence="1">
    <location>
        <begin position="377"/>
        <end position="416"/>
    </location>
</feature>